<feature type="domain" description="NACHT" evidence="1">
    <location>
        <begin position="282"/>
        <end position="480"/>
    </location>
</feature>
<keyword evidence="3" id="KW-1185">Reference proteome</keyword>
<evidence type="ECO:0000259" key="1">
    <source>
        <dbReference type="PROSITE" id="PS50837"/>
    </source>
</evidence>
<dbReference type="InterPro" id="IPR027417">
    <property type="entry name" value="P-loop_NTPase"/>
</dbReference>
<accession>A0A8J4XPH2</accession>
<dbReference type="SUPFAM" id="SSF52540">
    <property type="entry name" value="P-loop containing nucleoside triphosphate hydrolases"/>
    <property type="match status" value="1"/>
</dbReference>
<dbReference type="PROSITE" id="PS50837">
    <property type="entry name" value="NACHT"/>
    <property type="match status" value="1"/>
</dbReference>
<organism evidence="2 3">
    <name type="scientific">Chionoecetes opilio</name>
    <name type="common">Atlantic snow crab</name>
    <name type="synonym">Cancer opilio</name>
    <dbReference type="NCBI Taxonomy" id="41210"/>
    <lineage>
        <taxon>Eukaryota</taxon>
        <taxon>Metazoa</taxon>
        <taxon>Ecdysozoa</taxon>
        <taxon>Arthropoda</taxon>
        <taxon>Crustacea</taxon>
        <taxon>Multicrustacea</taxon>
        <taxon>Malacostraca</taxon>
        <taxon>Eumalacostraca</taxon>
        <taxon>Eucarida</taxon>
        <taxon>Decapoda</taxon>
        <taxon>Pleocyemata</taxon>
        <taxon>Brachyura</taxon>
        <taxon>Eubrachyura</taxon>
        <taxon>Majoidea</taxon>
        <taxon>Majidae</taxon>
        <taxon>Chionoecetes</taxon>
    </lineage>
</organism>
<proteinExistence type="predicted"/>
<dbReference type="EMBL" id="JACEEZ010023410">
    <property type="protein sequence ID" value="KAG0711313.1"/>
    <property type="molecule type" value="Genomic_DNA"/>
</dbReference>
<dbReference type="PANTHER" id="PTHR46844:SF1">
    <property type="entry name" value="SLR5058 PROTEIN"/>
    <property type="match status" value="1"/>
</dbReference>
<name>A0A8J4XPH2_CHIOP</name>
<sequence length="957" mass="109098">MQSLRSSIKELQNLSYTRQDLCFGKYFKAVNKIGTIVLACTFKLIYQSPETDSGRLSIQNYCLTHLKWSTTTYNKVFNSTERQVLNASPNSDEFVCDVSLWFKLLMNVLRTVVEPIKEGIRELKNLRNAVCHEDLMMNDQELHQRLVRLSELCRDVLENAQLLVPDESRASMCMMIAEVETRLRDLMGVEVEANDIHSYLEDLGEFRQKKTSKMISEGRKELMSHYLKMKILNPCPWLNDNRFSDFTVENTFTSLKLQESGAIVPMNDILNLSELKQRFVPQLVIVSGVMGAGKTSFYRYLLHEWCSRSSVVTGLSAVDIVIGLEMRWLTCGSLVQYLREQLLKDTSRLFSESDIIPVLQEMNVLFIIDGMDEATRHGRALLREVITKFTNSTIIVTTRPEFTLELMKMAEEHIVLQIKGFTLENQKEFVKKVFAIKYPEKRRFQKEVGTFLAYKNSVCASLSSHLSLPLNIALLLVLWCDDYLKVTAVTTTTRLYCKIYEMSQQKLTQRLENGGGGHSASIGLKVRRCLIELGRIAWTMMLEESLCLTRQHTINLMEFCEREGIEPIQALSTFLNSETKETLTGTICDFSFHHSSSEEFLAALYVSEEVATTGSLFPLLNDVNTPRFQEIVMYTTGLLKLKGILTPPLASEIKEVLSRCLQTQINDPHVLHRLIQEANGDASVCEIVGSIISAERSWVINSWDLLELTEAKRNLMRQTHAAPAHVDIYTQYTKKLEDCPELEDIIRLLGKINVTKVRVFVDRQFHAVSEQDQADNLLMPLLISNTLLAFTGHVGLVFTSGLVHATNLQSLSVRITSLEALVHMSQSIKKHRHWKARIMPSKKWALKNLVLFLDISKTIPPPEIPFLHYQKDLQLKLSGVTDEDATWAGQVVHRLNRSYASLTLQTSHLSPAGYKHFLKATRDVTIKVLRVMSDKLDLREVSGAYGRRGRRIELGIP</sequence>
<protein>
    <recommendedName>
        <fullName evidence="1">NACHT domain-containing protein</fullName>
    </recommendedName>
</protein>
<dbReference type="Proteomes" id="UP000770661">
    <property type="component" value="Unassembled WGS sequence"/>
</dbReference>
<evidence type="ECO:0000313" key="2">
    <source>
        <dbReference type="EMBL" id="KAG0711313.1"/>
    </source>
</evidence>
<dbReference type="OrthoDB" id="120976at2759"/>
<dbReference type="Pfam" id="PF05729">
    <property type="entry name" value="NACHT"/>
    <property type="match status" value="1"/>
</dbReference>
<gene>
    <name evidence="2" type="ORF">GWK47_020853</name>
</gene>
<comment type="caution">
    <text evidence="2">The sequence shown here is derived from an EMBL/GenBank/DDBJ whole genome shotgun (WGS) entry which is preliminary data.</text>
</comment>
<dbReference type="InterPro" id="IPR007111">
    <property type="entry name" value="NACHT_NTPase"/>
</dbReference>
<dbReference type="Gene3D" id="3.40.50.300">
    <property type="entry name" value="P-loop containing nucleotide triphosphate hydrolases"/>
    <property type="match status" value="1"/>
</dbReference>
<dbReference type="AlphaFoldDB" id="A0A8J4XPH2"/>
<evidence type="ECO:0000313" key="3">
    <source>
        <dbReference type="Proteomes" id="UP000770661"/>
    </source>
</evidence>
<dbReference type="PANTHER" id="PTHR46844">
    <property type="entry name" value="SLR5058 PROTEIN"/>
    <property type="match status" value="1"/>
</dbReference>
<reference evidence="2" key="1">
    <citation type="submission" date="2020-07" db="EMBL/GenBank/DDBJ databases">
        <title>The High-quality genome of the commercially important snow crab, Chionoecetes opilio.</title>
        <authorList>
            <person name="Jeong J.-H."/>
            <person name="Ryu S."/>
        </authorList>
    </citation>
    <scope>NUCLEOTIDE SEQUENCE</scope>
    <source>
        <strain evidence="2">MADBK_172401_WGS</strain>
        <tissue evidence="2">Digestive gland</tissue>
    </source>
</reference>